<protein>
    <submittedName>
        <fullName evidence="2">Uncharacterized protein</fullName>
    </submittedName>
</protein>
<dbReference type="EMBL" id="LRGB01003150">
    <property type="protein sequence ID" value="KZS03971.1"/>
    <property type="molecule type" value="Genomic_DNA"/>
</dbReference>
<feature type="compositionally biased region" description="Basic and acidic residues" evidence="1">
    <location>
        <begin position="105"/>
        <end position="120"/>
    </location>
</feature>
<dbReference type="Proteomes" id="UP000076858">
    <property type="component" value="Unassembled WGS sequence"/>
</dbReference>
<dbReference type="PANTHER" id="PTHR47331">
    <property type="entry name" value="PHD-TYPE DOMAIN-CONTAINING PROTEIN"/>
    <property type="match status" value="1"/>
</dbReference>
<comment type="caution">
    <text evidence="2">The sequence shown here is derived from an EMBL/GenBank/DDBJ whole genome shotgun (WGS) entry which is preliminary data.</text>
</comment>
<sequence length="887" mass="101449">MSFYFYMIKFTCIRYEYTVTYSTALTGRMSGVFCKSRRQGHLVYLPRNQVSFKFAVLSLSVKLFPPFTFDYFLVFERFYVMTEAVANSESIESGGHISIEDEMKPEAVKNEDLPDNDLKQKHGRRKAAHTKLMNQLRKAVEDHKMGAIRLKKLQVAVWRDELIRIYEDVKDLHHKYMDSLPDITDPQRQACEKWEVRFDTDHVEIPNFTIRYATSSRHSVSSIGTSASDGTINTTLSQKRSTRSAPTDLPRQTSQLDLHIQKQMLEMEVKLEHSHVTSTEIASNTQLVKDSHRGPSNGDWHQQGTPENDSGASNLPTHGDPKRINVVSYDGATSKVQAAVVDFSLSSVDRTSRFEVKHAYAIDNLKVTLNPPINPRQMESCTHLRGLDVPNVQPEDVGVLIGLDVAEAHDHVDSVKPPAGTIGPIAFKTPFRWCLGGQTGPPQDGRPFIAHIVSEECSEDLNELVKRFWQLEAKDVDMEQPVLSEDDLRGKRILESTVKKVGNRYQVGLMWNTDNRDDFNEMETSPRRMMQLLRSKSAWITPDSSRPKSSGRSQVERGIYRATGFLLGVLLRFRRNLVPVGADIEKIFHQVKVPVEDQAAYCFVYRTPGSNQAPLTYQMTVHVFKSVSSPTTCIFVLNRTADDHRDQYPEAADSVRRNFYFDNYLDSFDSEDGAVKRARQMKKLLQLGGFNLTKRTSSSRKVISALREFSLASPTLDLDLEKLPIERTLGVVWNGETDMLTFKIRKQPSHDVLTKRNFLKELGQRFHYWYEHLDNLESLTVPRCSRHQRGRWTQQHLHVFTDASIKGFEAVAYFRFIFEDQSINVSFVMAKTHVTPVKGLTIPRLELQAAVEGLNITLVICRELEYESDWQDPPKHESKTMASRFRN</sequence>
<dbReference type="GO" id="GO:0071897">
    <property type="term" value="P:DNA biosynthetic process"/>
    <property type="evidence" value="ECO:0007669"/>
    <property type="project" value="UniProtKB-ARBA"/>
</dbReference>
<accession>A0A164LBS6</accession>
<evidence type="ECO:0000313" key="2">
    <source>
        <dbReference type="EMBL" id="KZS03971.1"/>
    </source>
</evidence>
<dbReference type="AlphaFoldDB" id="A0A164LBS6"/>
<evidence type="ECO:0000313" key="3">
    <source>
        <dbReference type="Proteomes" id="UP000076858"/>
    </source>
</evidence>
<dbReference type="OrthoDB" id="7444419at2759"/>
<dbReference type="InterPro" id="IPR008042">
    <property type="entry name" value="Retrotrans_Pao"/>
</dbReference>
<feature type="region of interest" description="Disordered" evidence="1">
    <location>
        <begin position="105"/>
        <end position="125"/>
    </location>
</feature>
<dbReference type="Pfam" id="PF05380">
    <property type="entry name" value="Peptidase_A17"/>
    <property type="match status" value="1"/>
</dbReference>
<evidence type="ECO:0000256" key="1">
    <source>
        <dbReference type="SAM" id="MobiDB-lite"/>
    </source>
</evidence>
<dbReference type="InterPro" id="IPR043502">
    <property type="entry name" value="DNA/RNA_pol_sf"/>
</dbReference>
<dbReference type="SUPFAM" id="SSF56672">
    <property type="entry name" value="DNA/RNA polymerases"/>
    <property type="match status" value="1"/>
</dbReference>
<feature type="region of interest" description="Disordered" evidence="1">
    <location>
        <begin position="219"/>
        <end position="254"/>
    </location>
</feature>
<keyword evidence="3" id="KW-1185">Reference proteome</keyword>
<gene>
    <name evidence="2" type="ORF">APZ42_033167</name>
</gene>
<reference evidence="2 3" key="1">
    <citation type="submission" date="2016-03" db="EMBL/GenBank/DDBJ databases">
        <title>EvidentialGene: Evidence-directed Construction of Genes on Genomes.</title>
        <authorList>
            <person name="Gilbert D.G."/>
            <person name="Choi J.-H."/>
            <person name="Mockaitis K."/>
            <person name="Colbourne J."/>
            <person name="Pfrender M."/>
        </authorList>
    </citation>
    <scope>NUCLEOTIDE SEQUENCE [LARGE SCALE GENOMIC DNA]</scope>
    <source>
        <strain evidence="2 3">Xinb3</strain>
        <tissue evidence="2">Complete organism</tissue>
    </source>
</reference>
<name>A0A164LBS6_9CRUS</name>
<dbReference type="STRING" id="35525.A0A164LBS6"/>
<feature type="region of interest" description="Disordered" evidence="1">
    <location>
        <begin position="276"/>
        <end position="324"/>
    </location>
</feature>
<feature type="compositionally biased region" description="Polar residues" evidence="1">
    <location>
        <begin position="299"/>
        <end position="316"/>
    </location>
</feature>
<organism evidence="2 3">
    <name type="scientific">Daphnia magna</name>
    <dbReference type="NCBI Taxonomy" id="35525"/>
    <lineage>
        <taxon>Eukaryota</taxon>
        <taxon>Metazoa</taxon>
        <taxon>Ecdysozoa</taxon>
        <taxon>Arthropoda</taxon>
        <taxon>Crustacea</taxon>
        <taxon>Branchiopoda</taxon>
        <taxon>Diplostraca</taxon>
        <taxon>Cladocera</taxon>
        <taxon>Anomopoda</taxon>
        <taxon>Daphniidae</taxon>
        <taxon>Daphnia</taxon>
    </lineage>
</organism>
<feature type="compositionally biased region" description="Polar residues" evidence="1">
    <location>
        <begin position="276"/>
        <end position="288"/>
    </location>
</feature>
<proteinExistence type="predicted"/>